<keyword evidence="3" id="KW-1185">Reference proteome</keyword>
<dbReference type="Ensembl" id="ENSSSCT00000085605.1">
    <property type="protein sequence ID" value="ENSSSCP00000081037.1"/>
    <property type="gene ID" value="ENSSSCG00000048049.1"/>
</dbReference>
<dbReference type="AlphaFoldDB" id="A0A8W4FNG5"/>
<keyword evidence="1" id="KW-0812">Transmembrane</keyword>
<organism evidence="2 3">
    <name type="scientific">Sus scrofa</name>
    <name type="common">Pig</name>
    <dbReference type="NCBI Taxonomy" id="9823"/>
    <lineage>
        <taxon>Eukaryota</taxon>
        <taxon>Metazoa</taxon>
        <taxon>Chordata</taxon>
        <taxon>Craniata</taxon>
        <taxon>Vertebrata</taxon>
        <taxon>Euteleostomi</taxon>
        <taxon>Mammalia</taxon>
        <taxon>Eutheria</taxon>
        <taxon>Laurasiatheria</taxon>
        <taxon>Artiodactyla</taxon>
        <taxon>Suina</taxon>
        <taxon>Suidae</taxon>
        <taxon>Sus</taxon>
    </lineage>
</organism>
<dbReference type="GeneTree" id="ENSGT01140000285118"/>
<feature type="transmembrane region" description="Helical" evidence="1">
    <location>
        <begin position="6"/>
        <end position="21"/>
    </location>
</feature>
<reference evidence="2" key="1">
    <citation type="journal article" date="2020" name="Gigascience">
        <title>An improved pig reference genome sequence to enable pig genetics and genomics research.</title>
        <authorList>
            <person name="Warr A."/>
            <person name="Affara N."/>
            <person name="Aken B."/>
            <person name="Beiki H."/>
            <person name="Bickhart D.M."/>
            <person name="Billis K."/>
            <person name="Chow W."/>
            <person name="Eory L."/>
            <person name="Finlayson H.A."/>
            <person name="Flicek P."/>
            <person name="Giron C.G."/>
            <person name="Griffin D.K."/>
            <person name="Hall R."/>
            <person name="Hannum G."/>
            <person name="Hourlier T."/>
            <person name="Howe K."/>
            <person name="Hume D.A."/>
            <person name="Izuogu O."/>
            <person name="Kim K."/>
            <person name="Koren S."/>
            <person name="Liu H."/>
            <person name="Manchanda N."/>
            <person name="Martin F.J."/>
            <person name="Nonneman D.J."/>
            <person name="O'Connor R.E."/>
            <person name="Phillippy A.M."/>
            <person name="Rohrer G.A."/>
            <person name="Rosen B.D."/>
            <person name="Rund L.A."/>
            <person name="Sargent C.A."/>
            <person name="Schook L.B."/>
            <person name="Schroeder S.G."/>
            <person name="Schwartz A.S."/>
            <person name="Skinner B.M."/>
            <person name="Talbot R."/>
            <person name="Tseng E."/>
            <person name="Tuggle C.K."/>
            <person name="Watson M."/>
            <person name="Smith T.P.L."/>
            <person name="Archibald A.L."/>
        </authorList>
    </citation>
    <scope>NUCLEOTIDE SEQUENCE [LARGE SCALE GENOMIC DNA]</scope>
    <source>
        <strain evidence="2">Duroc</strain>
    </source>
</reference>
<evidence type="ECO:0000256" key="1">
    <source>
        <dbReference type="SAM" id="Phobius"/>
    </source>
</evidence>
<feature type="transmembrane region" description="Helical" evidence="1">
    <location>
        <begin position="161"/>
        <end position="179"/>
    </location>
</feature>
<protein>
    <submittedName>
        <fullName evidence="2">Uncharacterized protein</fullName>
    </submittedName>
</protein>
<evidence type="ECO:0000313" key="2">
    <source>
        <dbReference type="Ensembl" id="ENSSSCP00000081037.1"/>
    </source>
</evidence>
<keyword evidence="1" id="KW-1133">Transmembrane helix</keyword>
<keyword evidence="1" id="KW-0472">Membrane</keyword>
<reference evidence="2" key="2">
    <citation type="submission" date="2025-08" db="UniProtKB">
        <authorList>
            <consortium name="Ensembl"/>
        </authorList>
    </citation>
    <scope>IDENTIFICATION</scope>
</reference>
<proteinExistence type="predicted"/>
<evidence type="ECO:0000313" key="3">
    <source>
        <dbReference type="Proteomes" id="UP000008227"/>
    </source>
</evidence>
<accession>A0A8W4FNG5</accession>
<reference evidence="2" key="3">
    <citation type="submission" date="2025-09" db="UniProtKB">
        <authorList>
            <consortium name="Ensembl"/>
        </authorList>
    </citation>
    <scope>IDENTIFICATION</scope>
</reference>
<feature type="transmembrane region" description="Helical" evidence="1">
    <location>
        <begin position="60"/>
        <end position="81"/>
    </location>
</feature>
<dbReference type="Proteomes" id="UP000008227">
    <property type="component" value="Chromosome 1"/>
</dbReference>
<feature type="transmembrane region" description="Helical" evidence="1">
    <location>
        <begin position="87"/>
        <end position="111"/>
    </location>
</feature>
<sequence length="194" mass="22559">MNIKVHISFLIIVFVFFRYIPRSGITGSYGISTFSFLRNLHTVFHSGCTNLHSQQQCMGVCFSLLPCQHLLFLFFFMITILAGVRWYLIWVSICISLMIIIVEHLFMCFLANKLYVIYMSSLDKCLFSSAHFLIRLVFLCCMRCLYMLDINLLSVASFANIFSHSVDCLFILSVIYFAMQKLLNLIRQKNGYTE</sequence>
<name>A0A8W4FNG5_PIG</name>